<dbReference type="EMBL" id="CP012333">
    <property type="protein sequence ID" value="AKU95257.1"/>
    <property type="molecule type" value="Genomic_DNA"/>
</dbReference>
<dbReference type="PANTHER" id="PTHR46534">
    <property type="entry name" value="IGGFC_BINDING DOMAIN-CONTAINING PROTEIN"/>
    <property type="match status" value="1"/>
</dbReference>
<accession>A0A0K1PP25</accession>
<keyword evidence="1" id="KW-0732">Signal</keyword>
<feature type="domain" description="IgGFc-binding protein N-terminal" evidence="2">
    <location>
        <begin position="236"/>
        <end position="576"/>
    </location>
</feature>
<evidence type="ECO:0000256" key="1">
    <source>
        <dbReference type="SAM" id="SignalP"/>
    </source>
</evidence>
<dbReference type="RefSeq" id="WP_146646736.1">
    <property type="nucleotide sequence ID" value="NZ_CP012333.1"/>
</dbReference>
<dbReference type="Pfam" id="PF17517">
    <property type="entry name" value="IgGFc_binding"/>
    <property type="match status" value="1"/>
</dbReference>
<dbReference type="AlphaFoldDB" id="A0A0K1PP25"/>
<feature type="chain" id="PRO_5005466353" description="IgGFc-binding protein N-terminal domain-containing protein" evidence="1">
    <location>
        <begin position="20"/>
        <end position="603"/>
    </location>
</feature>
<protein>
    <recommendedName>
        <fullName evidence="2">IgGFc-binding protein N-terminal domain-containing protein</fullName>
    </recommendedName>
</protein>
<name>A0A0K1PP25_9BACT</name>
<feature type="signal peptide" evidence="1">
    <location>
        <begin position="1"/>
        <end position="19"/>
    </location>
</feature>
<gene>
    <name evidence="3" type="ORF">AKJ09_01921</name>
</gene>
<dbReference type="STRING" id="1391654.AKJ09_01921"/>
<keyword evidence="4" id="KW-1185">Reference proteome</keyword>
<dbReference type="Proteomes" id="UP000064967">
    <property type="component" value="Chromosome"/>
</dbReference>
<organism evidence="3 4">
    <name type="scientific">Labilithrix luteola</name>
    <dbReference type="NCBI Taxonomy" id="1391654"/>
    <lineage>
        <taxon>Bacteria</taxon>
        <taxon>Pseudomonadati</taxon>
        <taxon>Myxococcota</taxon>
        <taxon>Polyangia</taxon>
        <taxon>Polyangiales</taxon>
        <taxon>Labilitrichaceae</taxon>
        <taxon>Labilithrix</taxon>
    </lineage>
</organism>
<proteinExistence type="predicted"/>
<reference evidence="3 4" key="1">
    <citation type="submission" date="2015-08" db="EMBL/GenBank/DDBJ databases">
        <authorList>
            <person name="Babu N.S."/>
            <person name="Beckwith C.J."/>
            <person name="Beseler K.G."/>
            <person name="Brison A."/>
            <person name="Carone J.V."/>
            <person name="Caskin T.P."/>
            <person name="Diamond M."/>
            <person name="Durham M.E."/>
            <person name="Foxe J.M."/>
            <person name="Go M."/>
            <person name="Henderson B.A."/>
            <person name="Jones I.B."/>
            <person name="McGettigan J.A."/>
            <person name="Micheletti S.J."/>
            <person name="Nasrallah M.E."/>
            <person name="Ortiz D."/>
            <person name="Piller C.R."/>
            <person name="Privatt S.R."/>
            <person name="Schneider S.L."/>
            <person name="Sharp S."/>
            <person name="Smith T.C."/>
            <person name="Stanton J.D."/>
            <person name="Ullery H.E."/>
            <person name="Wilson R.J."/>
            <person name="Serrano M.G."/>
            <person name="Buck G."/>
            <person name="Lee V."/>
            <person name="Wang Y."/>
            <person name="Carvalho R."/>
            <person name="Voegtly L."/>
            <person name="Shi R."/>
            <person name="Duckworth R."/>
            <person name="Johnson A."/>
            <person name="Loviza R."/>
            <person name="Walstead R."/>
            <person name="Shah Z."/>
            <person name="Kiflezghi M."/>
            <person name="Wade K."/>
            <person name="Ball S.L."/>
            <person name="Bradley K.W."/>
            <person name="Asai D.J."/>
            <person name="Bowman C.A."/>
            <person name="Russell D.A."/>
            <person name="Pope W.H."/>
            <person name="Jacobs-Sera D."/>
            <person name="Hendrix R.W."/>
            <person name="Hatfull G.F."/>
        </authorList>
    </citation>
    <scope>NUCLEOTIDE SEQUENCE [LARGE SCALE GENOMIC DNA]</scope>
    <source>
        <strain evidence="3 4">DSM 27648</strain>
    </source>
</reference>
<sequence>MIRSSALAGFAFCVVLAAACSKNDSNAFDDSAGTGFGNDASVDAGDCPLQCSLDGRSVIRACSGEVVQTCPPDQACGAGLCQEPCAAAKADRSSNGCEFYLQPPRFTKQFDQACYAAYVVNTSAVAVDVSLELQGKAIDVSRSMYETKPGDATLIPHTGPIAPGESVILFVSDAPPDAKLSGDGGARCPDGVVPATFEDALPPFSGFGNSFHLTTNVPVNLAAIYPYGGAPSFAPSATLLLPVATWGTQHVIMNAWGPISLQIMVDGRGPSTQIVAAEDDTEVSIRPTHDIQDGSGFVGAAAQIPTTYKLNKGQLLQIDQAEELSGSVVTSNKPTSVFGGHECMYIPSTRQACDYALQQLPSFEQWGSEYVGVGYRPRAGDENELMPYRIVAARDETKLDYDPAPPPGAPLTLSAGEVVTFWSATGNAFTVRTQDVDHPIYLAAYMSGGGHVMVGEDVLGNQFFGTGDPEFVNVIPAGQYLNTYSFFADPTYDETSLVIIRAKSRGEFKPVWLECAGGDLPDFKPVGSRGEYEWTRVDLARKAGPGQAFGERGDKVCKNGLQRMHSDGPFTATLWGWAPWASYAYPGGMAQRKLVQTALPPVH</sequence>
<evidence type="ECO:0000313" key="4">
    <source>
        <dbReference type="Proteomes" id="UP000064967"/>
    </source>
</evidence>
<dbReference type="InterPro" id="IPR035234">
    <property type="entry name" value="IgGFc-bd_N"/>
</dbReference>
<dbReference type="KEGG" id="llu:AKJ09_01921"/>
<evidence type="ECO:0000313" key="3">
    <source>
        <dbReference type="EMBL" id="AKU95257.1"/>
    </source>
</evidence>
<dbReference type="PROSITE" id="PS51257">
    <property type="entry name" value="PROKAR_LIPOPROTEIN"/>
    <property type="match status" value="1"/>
</dbReference>
<dbReference type="OrthoDB" id="5524783at2"/>
<evidence type="ECO:0000259" key="2">
    <source>
        <dbReference type="Pfam" id="PF17517"/>
    </source>
</evidence>
<dbReference type="PANTHER" id="PTHR46534:SF1">
    <property type="entry name" value="IGGFC-BINDING PROTEIN N-TERMINAL DOMAIN-CONTAINING PROTEIN"/>
    <property type="match status" value="1"/>
</dbReference>